<sequence>MKGFNHGYDDSVLFRSVSSPGRPEVLRWKRHPPRVSEELEIVMIVDGKSSENRNEAKELGNLSLVMKISSTNMWTTSIELSSRFFPSCYVLGINTKPLQIKRSIARQRGSDPLHPFRRTSTHITMHLNAIAIHGAQYLSQHDGLLCHKCV</sequence>
<dbReference type="InParanoid" id="A0A0H2S1E8"/>
<organism evidence="1 2">
    <name type="scientific">Schizopora paradoxa</name>
    <dbReference type="NCBI Taxonomy" id="27342"/>
    <lineage>
        <taxon>Eukaryota</taxon>
        <taxon>Fungi</taxon>
        <taxon>Dikarya</taxon>
        <taxon>Basidiomycota</taxon>
        <taxon>Agaricomycotina</taxon>
        <taxon>Agaricomycetes</taxon>
        <taxon>Hymenochaetales</taxon>
        <taxon>Schizoporaceae</taxon>
        <taxon>Schizopora</taxon>
    </lineage>
</organism>
<protein>
    <submittedName>
        <fullName evidence="1">Uncharacterized protein</fullName>
    </submittedName>
</protein>
<dbReference type="EMBL" id="KQ086015">
    <property type="protein sequence ID" value="KLO10846.1"/>
    <property type="molecule type" value="Genomic_DNA"/>
</dbReference>
<keyword evidence="2" id="KW-1185">Reference proteome</keyword>
<name>A0A0H2S1E8_9AGAM</name>
<dbReference type="AlphaFoldDB" id="A0A0H2S1E8"/>
<accession>A0A0H2S1E8</accession>
<evidence type="ECO:0000313" key="1">
    <source>
        <dbReference type="EMBL" id="KLO10846.1"/>
    </source>
</evidence>
<evidence type="ECO:0000313" key="2">
    <source>
        <dbReference type="Proteomes" id="UP000053477"/>
    </source>
</evidence>
<gene>
    <name evidence="1" type="ORF">SCHPADRAFT_498467</name>
</gene>
<dbReference type="Proteomes" id="UP000053477">
    <property type="component" value="Unassembled WGS sequence"/>
</dbReference>
<proteinExistence type="predicted"/>
<reference evidence="1 2" key="1">
    <citation type="submission" date="2015-04" db="EMBL/GenBank/DDBJ databases">
        <title>Complete genome sequence of Schizopora paradoxa KUC8140, a cosmopolitan wood degrader in East Asia.</title>
        <authorList>
            <consortium name="DOE Joint Genome Institute"/>
            <person name="Min B."/>
            <person name="Park H."/>
            <person name="Jang Y."/>
            <person name="Kim J.-J."/>
            <person name="Kim K.H."/>
            <person name="Pangilinan J."/>
            <person name="Lipzen A."/>
            <person name="Riley R."/>
            <person name="Grigoriev I.V."/>
            <person name="Spatafora J.W."/>
            <person name="Choi I.-G."/>
        </authorList>
    </citation>
    <scope>NUCLEOTIDE SEQUENCE [LARGE SCALE GENOMIC DNA]</scope>
    <source>
        <strain evidence="1 2">KUC8140</strain>
    </source>
</reference>